<feature type="compositionally biased region" description="Basic and acidic residues" evidence="1">
    <location>
        <begin position="1"/>
        <end position="10"/>
    </location>
</feature>
<dbReference type="SUPFAM" id="SSF55797">
    <property type="entry name" value="PR-1-like"/>
    <property type="match status" value="1"/>
</dbReference>
<feature type="domain" description="SCP" evidence="2">
    <location>
        <begin position="340"/>
        <end position="450"/>
    </location>
</feature>
<dbReference type="RefSeq" id="WP_082363286.1">
    <property type="nucleotide sequence ID" value="NZ_CP012159.1"/>
</dbReference>
<feature type="region of interest" description="Disordered" evidence="1">
    <location>
        <begin position="56"/>
        <end position="111"/>
    </location>
</feature>
<dbReference type="PANTHER" id="PTHR31157">
    <property type="entry name" value="SCP DOMAIN-CONTAINING PROTEIN"/>
    <property type="match status" value="1"/>
</dbReference>
<dbReference type="Gene3D" id="3.40.33.10">
    <property type="entry name" value="CAP"/>
    <property type="match status" value="1"/>
</dbReference>
<accession>A0A0K1ETP0</accession>
<feature type="compositionally biased region" description="Low complexity" evidence="1">
    <location>
        <begin position="68"/>
        <end position="92"/>
    </location>
</feature>
<dbReference type="AlphaFoldDB" id="A0A0K1ETP0"/>
<dbReference type="KEGG" id="ccro:CMC5_082360"/>
<dbReference type="Pfam" id="PF00188">
    <property type="entry name" value="CAP"/>
    <property type="match status" value="1"/>
</dbReference>
<reference evidence="3 4" key="1">
    <citation type="submission" date="2015-07" db="EMBL/GenBank/DDBJ databases">
        <title>Genome analysis of myxobacterium Chondromyces crocatus Cm c5 reveals a high potential for natural compound synthesis and the genetic basis for the loss of fruiting body formation.</title>
        <authorList>
            <person name="Zaburannyi N."/>
            <person name="Bunk B."/>
            <person name="Maier J."/>
            <person name="Overmann J."/>
            <person name="Mueller R."/>
        </authorList>
    </citation>
    <scope>NUCLEOTIDE SEQUENCE [LARGE SCALE GENOMIC DNA]</scope>
    <source>
        <strain evidence="3 4">Cm c5</strain>
    </source>
</reference>
<feature type="compositionally biased region" description="Pro residues" evidence="1">
    <location>
        <begin position="56"/>
        <end position="66"/>
    </location>
</feature>
<gene>
    <name evidence="3" type="ORF">CMC5_082360</name>
</gene>
<proteinExistence type="predicted"/>
<sequence length="456" mass="47448">MSQRAPRPDEAGGAQPLGEPWSSRAALNIALNATLNATLNAALSAVLLAGCTASPLPAPSDTPRPAFPTTQTAPRPSASATASPTPSPGLTGPQPPPLPWAQATESPQPLAATPETATLLSLCGTADAALTDVARRNVERQVRGLDIFPSDELLFTFRAAGGPHPWPRAWSIDGDSLTDGELSARFGAWVDGWRTFGQRRCGVARGTRANGSEVVSVVGVDALADLAALPTTARLGQWLTVEGFFLVPVHEARLVLLGPRGAPRSVPATLYQNRVRSSFSVDQVGTWLVQVLATVSTGPRPVLEAMVHVDASPPVQFQRVAAPGEDAARGASDDADAMMRMINAARAAEGQPPLARDAALDALALQHAQAMSAARLVGHDVGHGDPAARLAAANYAARIAGENVATSDTPEHAHRAIWASPSHRGNLLMGDYTRAGVGVVRDAHGRVWVAELFAGG</sequence>
<dbReference type="STRING" id="52.CMC5_082360"/>
<name>A0A0K1ETP0_CHOCO</name>
<dbReference type="CDD" id="cd05379">
    <property type="entry name" value="CAP_bacterial"/>
    <property type="match status" value="1"/>
</dbReference>
<evidence type="ECO:0000259" key="2">
    <source>
        <dbReference type="Pfam" id="PF00188"/>
    </source>
</evidence>
<dbReference type="OrthoDB" id="8611574at2"/>
<protein>
    <recommendedName>
        <fullName evidence="2">SCP domain-containing protein</fullName>
    </recommendedName>
</protein>
<keyword evidence="4" id="KW-1185">Reference proteome</keyword>
<dbReference type="InterPro" id="IPR035940">
    <property type="entry name" value="CAP_sf"/>
</dbReference>
<evidence type="ECO:0000256" key="1">
    <source>
        <dbReference type="SAM" id="MobiDB-lite"/>
    </source>
</evidence>
<organism evidence="3 4">
    <name type="scientific">Chondromyces crocatus</name>
    <dbReference type="NCBI Taxonomy" id="52"/>
    <lineage>
        <taxon>Bacteria</taxon>
        <taxon>Pseudomonadati</taxon>
        <taxon>Myxococcota</taxon>
        <taxon>Polyangia</taxon>
        <taxon>Polyangiales</taxon>
        <taxon>Polyangiaceae</taxon>
        <taxon>Chondromyces</taxon>
    </lineage>
</organism>
<evidence type="ECO:0000313" key="4">
    <source>
        <dbReference type="Proteomes" id="UP000067626"/>
    </source>
</evidence>
<feature type="region of interest" description="Disordered" evidence="1">
    <location>
        <begin position="1"/>
        <end position="20"/>
    </location>
</feature>
<dbReference type="PANTHER" id="PTHR31157:SF1">
    <property type="entry name" value="SCP DOMAIN-CONTAINING PROTEIN"/>
    <property type="match status" value="1"/>
</dbReference>
<dbReference type="Proteomes" id="UP000067626">
    <property type="component" value="Chromosome"/>
</dbReference>
<evidence type="ECO:0000313" key="3">
    <source>
        <dbReference type="EMBL" id="AKT43998.1"/>
    </source>
</evidence>
<dbReference type="InterPro" id="IPR014044">
    <property type="entry name" value="CAP_dom"/>
</dbReference>
<dbReference type="EMBL" id="CP012159">
    <property type="protein sequence ID" value="AKT43998.1"/>
    <property type="molecule type" value="Genomic_DNA"/>
</dbReference>